<sequence length="78" mass="8778">MALTIDADSFGFLEYDCSGNMLDCLHRELGPAVIVTSLDAPGRPRQQSQMWLVGKLTLWLVVKGHFRDWFAFSGRDCS</sequence>
<reference evidence="2" key="1">
    <citation type="submission" date="2016-10" db="EMBL/GenBank/DDBJ databases">
        <authorList>
            <person name="Varghese N."/>
        </authorList>
    </citation>
    <scope>NUCLEOTIDE SEQUENCE [LARGE SCALE GENOMIC DNA]</scope>
    <source>
        <strain evidence="2">GAS106B</strain>
    </source>
</reference>
<gene>
    <name evidence="1" type="ORF">SAMN05443245_3581</name>
</gene>
<evidence type="ECO:0000313" key="1">
    <source>
        <dbReference type="EMBL" id="SDR21060.1"/>
    </source>
</evidence>
<protein>
    <submittedName>
        <fullName evidence="1">Uncharacterized protein</fullName>
    </submittedName>
</protein>
<dbReference type="EMBL" id="FNKP01000002">
    <property type="protein sequence ID" value="SDR21060.1"/>
    <property type="molecule type" value="Genomic_DNA"/>
</dbReference>
<accession>A0A1H1H6H6</accession>
<dbReference type="Proteomes" id="UP000183487">
    <property type="component" value="Unassembled WGS sequence"/>
</dbReference>
<name>A0A1H1H6H6_9BURK</name>
<dbReference type="AlphaFoldDB" id="A0A1H1H6H6"/>
<evidence type="ECO:0000313" key="2">
    <source>
        <dbReference type="Proteomes" id="UP000183487"/>
    </source>
</evidence>
<organism evidence="1 2">
    <name type="scientific">Paraburkholderia fungorum</name>
    <dbReference type="NCBI Taxonomy" id="134537"/>
    <lineage>
        <taxon>Bacteria</taxon>
        <taxon>Pseudomonadati</taxon>
        <taxon>Pseudomonadota</taxon>
        <taxon>Betaproteobacteria</taxon>
        <taxon>Burkholderiales</taxon>
        <taxon>Burkholderiaceae</taxon>
        <taxon>Paraburkholderia</taxon>
    </lineage>
</organism>
<proteinExistence type="predicted"/>
<keyword evidence="2" id="KW-1185">Reference proteome</keyword>